<organism evidence="1">
    <name type="scientific">marine sediment metagenome</name>
    <dbReference type="NCBI Taxonomy" id="412755"/>
    <lineage>
        <taxon>unclassified sequences</taxon>
        <taxon>metagenomes</taxon>
        <taxon>ecological metagenomes</taxon>
    </lineage>
</organism>
<evidence type="ECO:0000313" key="1">
    <source>
        <dbReference type="EMBL" id="KKM22141.1"/>
    </source>
</evidence>
<proteinExistence type="predicted"/>
<gene>
    <name evidence="1" type="ORF">LCGC14_1628290</name>
</gene>
<accession>A0A0F9I3D7</accession>
<comment type="caution">
    <text evidence="1">The sequence shown here is derived from an EMBL/GenBank/DDBJ whole genome shotgun (WGS) entry which is preliminary data.</text>
</comment>
<name>A0A0F9I3D7_9ZZZZ</name>
<reference evidence="1" key="1">
    <citation type="journal article" date="2015" name="Nature">
        <title>Complex archaea that bridge the gap between prokaryotes and eukaryotes.</title>
        <authorList>
            <person name="Spang A."/>
            <person name="Saw J.H."/>
            <person name="Jorgensen S.L."/>
            <person name="Zaremba-Niedzwiedzka K."/>
            <person name="Martijn J."/>
            <person name="Lind A.E."/>
            <person name="van Eijk R."/>
            <person name="Schleper C."/>
            <person name="Guy L."/>
            <person name="Ettema T.J."/>
        </authorList>
    </citation>
    <scope>NUCLEOTIDE SEQUENCE</scope>
</reference>
<dbReference type="EMBL" id="LAZR01013398">
    <property type="protein sequence ID" value="KKM22141.1"/>
    <property type="molecule type" value="Genomic_DNA"/>
</dbReference>
<sequence>MPGQQATAHEISKENNNVSRITVKELRRLKLIKLSKPKQNLFLKYYSECHNVVRSAHKLGISKQTIYDTIKRDPKFDKDFQELKHRIDGAVEENLVDQALQPDMRAIGAVKFYLEHNVEKYKRNPETAIQVNISTEHGQISLNNLLDKPSNHPQDAEFTILSSKKNKR</sequence>
<dbReference type="AlphaFoldDB" id="A0A0F9I3D7"/>
<protein>
    <submittedName>
        <fullName evidence="1">Uncharacterized protein</fullName>
    </submittedName>
</protein>